<dbReference type="NCBIfam" id="TIGR04096">
    <property type="entry name" value="dnd_rel_methyl"/>
    <property type="match status" value="2"/>
</dbReference>
<accession>A0ABT7BZR5</accession>
<keyword evidence="1" id="KW-0489">Methyltransferase</keyword>
<keyword evidence="2" id="KW-1185">Reference proteome</keyword>
<organism evidence="1 2">
    <name type="scientific">Roseofilum casamattae BLCC-M143</name>
    <dbReference type="NCBI Taxonomy" id="3022442"/>
    <lineage>
        <taxon>Bacteria</taxon>
        <taxon>Bacillati</taxon>
        <taxon>Cyanobacteriota</taxon>
        <taxon>Cyanophyceae</taxon>
        <taxon>Desertifilales</taxon>
        <taxon>Desertifilaceae</taxon>
        <taxon>Roseofilum</taxon>
        <taxon>Roseofilum casamattae</taxon>
    </lineage>
</organism>
<protein>
    <submittedName>
        <fullName evidence="1">DNA phosphorothioation-associated putative methyltransferase</fullName>
    </submittedName>
</protein>
<reference evidence="1 2" key="1">
    <citation type="submission" date="2023-01" db="EMBL/GenBank/DDBJ databases">
        <title>Novel diversity within Roseofilum (Cyanobacteria; Desertifilaceae) from marine benthic mats with descriptions of four novel species.</title>
        <authorList>
            <person name="Wang Y."/>
            <person name="Berthold D.E."/>
            <person name="Hu J."/>
            <person name="Lefler F.W."/>
            <person name="Laughinghouse H.D. IV."/>
        </authorList>
    </citation>
    <scope>NUCLEOTIDE SEQUENCE [LARGE SCALE GENOMIC DNA]</scope>
    <source>
        <strain evidence="1 2">BLCC-M143</strain>
    </source>
</reference>
<evidence type="ECO:0000313" key="1">
    <source>
        <dbReference type="EMBL" id="MDJ1184693.1"/>
    </source>
</evidence>
<name>A0ABT7BZR5_9CYAN</name>
<comment type="caution">
    <text evidence="1">The sequence shown here is derived from an EMBL/GenBank/DDBJ whole genome shotgun (WGS) entry which is preliminary data.</text>
</comment>
<dbReference type="InterPro" id="IPR024019">
    <property type="entry name" value="CHP04096"/>
</dbReference>
<dbReference type="RefSeq" id="WP_283759347.1">
    <property type="nucleotide sequence ID" value="NZ_JAQOSQ010000018.1"/>
</dbReference>
<proteinExistence type="predicted"/>
<evidence type="ECO:0000313" key="2">
    <source>
        <dbReference type="Proteomes" id="UP001232992"/>
    </source>
</evidence>
<sequence>MLSSSELVNLCQNSPVGKRLPNAFYIHLSALDTLSPQLREYEDRGRKLAGEIEPPTLIKFNLDRAKISYLYYPQFDIDSHPCLHRSIQVDLVEENVIHRDYTTSNNPPILHRKETFVSPNYPLYEIFSRLTQQEEEWGLLQKRSGFSIGTLNHWHKWLSSHRVKVENHEVIPITSTLETPINPAIERHRAAIARQEISRPVRLALEAELFAPETTFFDYGCGRGRDIKEVTKRGFIGSGWDPYYQPDTPLIEADIVNLGYIINVIEDQQERREALVQAWKLTKGVLIVSAQVLISEVSDGRMAYEDGVITQRNTFQKYYEQEELKTYIDQVLEVDAIPVDLGIYFVFRDRAQGEVFRASRFRSRLSAPRIQIETRRFEDYQELLTPLMQFMTERGRLPKRGELLAETAILEEFGTFRRAFQIVLQATEEEEWEKISTARQQDFLVYLALSHFSDRPRFRHLSPLIRQDIKSLFGSYKSACILADEMLFSIGDLEFIQRCCSHARVGKLTARSLTIHASYLDSLDPRLRLYEGCANRTIGRLKGATLIRFHIQVPKISYLFYPDFDTTPHPLLRSAMQIDLRDLDVQYQNYRDRPNPPILHRKEEFVDVTYPHFEKFQRLSQQEEKWGLFDDWQGIKTHRGWLQCLEERGAELRGDRVYWRKDIDPYRLKILKAEHKRRLDRDRRKPT</sequence>
<dbReference type="GO" id="GO:0032259">
    <property type="term" value="P:methylation"/>
    <property type="evidence" value="ECO:0007669"/>
    <property type="project" value="UniProtKB-KW"/>
</dbReference>
<gene>
    <name evidence="1" type="ORF">PMH09_16010</name>
</gene>
<dbReference type="GO" id="GO:0008168">
    <property type="term" value="F:methyltransferase activity"/>
    <property type="evidence" value="ECO:0007669"/>
    <property type="project" value="UniProtKB-KW"/>
</dbReference>
<dbReference type="EMBL" id="JAQOSQ010000018">
    <property type="protein sequence ID" value="MDJ1184693.1"/>
    <property type="molecule type" value="Genomic_DNA"/>
</dbReference>
<keyword evidence="1" id="KW-0808">Transferase</keyword>
<dbReference type="Proteomes" id="UP001232992">
    <property type="component" value="Unassembled WGS sequence"/>
</dbReference>